<sequence length="583" mass="67122">MKMDVPMLTIDSLVHLFQYLDDFEDLKSVSLVCKQWLQATQIPKILKNFKLCFSFINVGTAIQEPLSLFKESNRVFSNIYFENVKFTSIDQDFWTNWGAETITEVTFDYKFATPDLPGLNFLKLLLYTPQLKTLNLVCSLHLCNIFIKELTAKERKTLFKHFKNVKELQLYFSEVCIDTLNFEPWLDEFENIKNIDFDFYCKKCPIPSKTYEQIFYFLNRYGSKVKGLHICDNARPVHKSVIERLLKIKDMKLKAFDHIINQSTSKLFSDFLATQSDLEYLTVNGSFKLEVFKQMPKLKEIALANGPPLDGFEIFNSIPKLQSLGIAGLEFYDEDDFNNTYKLGQNLNLKELHLIDATVSFEIPFVQRLCECFRNIRLLNLDGAMIDDEGLQYIFQLKKLLELKLSNTQISDKGLIGTSSNKHTAKKRKLSEVRDPEYSINCLTDLEVLNIDFCKRITPKSYESISLKRLKHVSGQATTISVTAFKSLGKHCPGIESLNFSKCNTMREKEIESMAKSISGLEILELQNCSILNEACLKSLMLHCKKLQTLDVSKCDCDVQSMAHKMSPEHFAFILLIQASLIL</sequence>
<dbReference type="InterPro" id="IPR001810">
    <property type="entry name" value="F-box_dom"/>
</dbReference>
<reference evidence="2" key="1">
    <citation type="submission" date="2018-04" db="EMBL/GenBank/DDBJ databases">
        <authorList>
            <person name="Go L.Y."/>
            <person name="Mitchell J.A."/>
        </authorList>
    </citation>
    <scope>NUCLEOTIDE SEQUENCE</scope>
    <source>
        <tissue evidence="2">Whole organism</tissue>
    </source>
</reference>
<dbReference type="VEuPathDB" id="VectorBase:CSON001675"/>
<evidence type="ECO:0000259" key="1">
    <source>
        <dbReference type="Pfam" id="PF12937"/>
    </source>
</evidence>
<feature type="domain" description="F-box" evidence="1">
    <location>
        <begin position="13"/>
        <end position="43"/>
    </location>
</feature>
<reference evidence="3" key="2">
    <citation type="submission" date="2018-07" db="EMBL/GenBank/DDBJ databases">
        <authorList>
            <person name="Quirk P.G."/>
            <person name="Krulwich T.A."/>
        </authorList>
    </citation>
    <scope>NUCLEOTIDE SEQUENCE</scope>
</reference>
<dbReference type="InterPro" id="IPR036047">
    <property type="entry name" value="F-box-like_dom_sf"/>
</dbReference>
<evidence type="ECO:0000313" key="2">
    <source>
        <dbReference type="EMBL" id="SSX10050.1"/>
    </source>
</evidence>
<dbReference type="EMBL" id="UFQT01001264">
    <property type="protein sequence ID" value="SSX29772.1"/>
    <property type="molecule type" value="Genomic_DNA"/>
</dbReference>
<accession>A0A336L129</accession>
<dbReference type="InterPro" id="IPR032675">
    <property type="entry name" value="LRR_dom_sf"/>
</dbReference>
<evidence type="ECO:0000313" key="3">
    <source>
        <dbReference type="EMBL" id="SSX29772.1"/>
    </source>
</evidence>
<dbReference type="SUPFAM" id="SSF81383">
    <property type="entry name" value="F-box domain"/>
    <property type="match status" value="1"/>
</dbReference>
<dbReference type="Gene3D" id="1.20.1280.50">
    <property type="match status" value="1"/>
</dbReference>
<name>A0A336L129_CULSO</name>
<proteinExistence type="predicted"/>
<dbReference type="SUPFAM" id="SSF52047">
    <property type="entry name" value="RNI-like"/>
    <property type="match status" value="1"/>
</dbReference>
<gene>
    <name evidence="2" type="primary">CSON001675</name>
</gene>
<dbReference type="AlphaFoldDB" id="A0A336L129"/>
<dbReference type="GO" id="GO:0031146">
    <property type="term" value="P:SCF-dependent proteasomal ubiquitin-dependent protein catabolic process"/>
    <property type="evidence" value="ECO:0007669"/>
    <property type="project" value="TreeGrafter"/>
</dbReference>
<dbReference type="GO" id="GO:0019005">
    <property type="term" value="C:SCF ubiquitin ligase complex"/>
    <property type="evidence" value="ECO:0007669"/>
    <property type="project" value="TreeGrafter"/>
</dbReference>
<protein>
    <submittedName>
        <fullName evidence="2">CSON001675 protein</fullName>
    </submittedName>
</protein>
<dbReference type="EMBL" id="UFQS01001264">
    <property type="protein sequence ID" value="SSX10050.1"/>
    <property type="molecule type" value="Genomic_DNA"/>
</dbReference>
<dbReference type="PANTHER" id="PTHR13318">
    <property type="entry name" value="PARTNER OF PAIRED, ISOFORM B-RELATED"/>
    <property type="match status" value="1"/>
</dbReference>
<dbReference type="Pfam" id="PF12937">
    <property type="entry name" value="F-box-like"/>
    <property type="match status" value="1"/>
</dbReference>
<organism evidence="2">
    <name type="scientific">Culicoides sonorensis</name>
    <name type="common">Biting midge</name>
    <dbReference type="NCBI Taxonomy" id="179676"/>
    <lineage>
        <taxon>Eukaryota</taxon>
        <taxon>Metazoa</taxon>
        <taxon>Ecdysozoa</taxon>
        <taxon>Arthropoda</taxon>
        <taxon>Hexapoda</taxon>
        <taxon>Insecta</taxon>
        <taxon>Pterygota</taxon>
        <taxon>Neoptera</taxon>
        <taxon>Endopterygota</taxon>
        <taxon>Diptera</taxon>
        <taxon>Nematocera</taxon>
        <taxon>Chironomoidea</taxon>
        <taxon>Ceratopogonidae</taxon>
        <taxon>Ceratopogoninae</taxon>
        <taxon>Culicoides</taxon>
        <taxon>Monoculicoides</taxon>
    </lineage>
</organism>
<dbReference type="Gene3D" id="3.80.10.10">
    <property type="entry name" value="Ribonuclease Inhibitor"/>
    <property type="match status" value="1"/>
</dbReference>